<evidence type="ECO:0000256" key="3">
    <source>
        <dbReference type="ARBA" id="ARBA00022692"/>
    </source>
</evidence>
<evidence type="ECO:0000256" key="1">
    <source>
        <dbReference type="ARBA" id="ARBA00004127"/>
    </source>
</evidence>
<dbReference type="STRING" id="669874.A0A1E4TU40"/>
<gene>
    <name evidence="8" type="ORF">PACTADRAFT_50008</name>
</gene>
<dbReference type="GO" id="GO:0006829">
    <property type="term" value="P:zinc ion transport"/>
    <property type="evidence" value="ECO:0007669"/>
    <property type="project" value="InterPro"/>
</dbReference>
<protein>
    <recommendedName>
        <fullName evidence="10">Zinc/iron permease</fullName>
    </recommendedName>
</protein>
<evidence type="ECO:0000313" key="9">
    <source>
        <dbReference type="Proteomes" id="UP000094236"/>
    </source>
</evidence>
<keyword evidence="4 7" id="KW-1133">Transmembrane helix</keyword>
<evidence type="ECO:0000313" key="8">
    <source>
        <dbReference type="EMBL" id="ODV95261.1"/>
    </source>
</evidence>
<evidence type="ECO:0000256" key="4">
    <source>
        <dbReference type="ARBA" id="ARBA00022989"/>
    </source>
</evidence>
<dbReference type="AlphaFoldDB" id="A0A1E4TU40"/>
<dbReference type="InterPro" id="IPR045891">
    <property type="entry name" value="ZIP9"/>
</dbReference>
<keyword evidence="9" id="KW-1185">Reference proteome</keyword>
<keyword evidence="6 7" id="KW-0472">Membrane</keyword>
<dbReference type="Proteomes" id="UP000094236">
    <property type="component" value="Unassembled WGS sequence"/>
</dbReference>
<keyword evidence="3 7" id="KW-0812">Transmembrane</keyword>
<accession>A0A1E4TU40</accession>
<dbReference type="EMBL" id="KV454014">
    <property type="protein sequence ID" value="ODV95261.1"/>
    <property type="molecule type" value="Genomic_DNA"/>
</dbReference>
<dbReference type="OrthoDB" id="19859at2759"/>
<dbReference type="InterPro" id="IPR003689">
    <property type="entry name" value="ZIP"/>
</dbReference>
<feature type="transmembrane region" description="Helical" evidence="7">
    <location>
        <begin position="109"/>
        <end position="132"/>
    </location>
</feature>
<evidence type="ECO:0000256" key="2">
    <source>
        <dbReference type="ARBA" id="ARBA00004394"/>
    </source>
</evidence>
<evidence type="ECO:0000256" key="6">
    <source>
        <dbReference type="ARBA" id="ARBA00023136"/>
    </source>
</evidence>
<keyword evidence="5" id="KW-0333">Golgi apparatus</keyword>
<name>A0A1E4TU40_PACTA</name>
<sequence length="295" mass="31848">MYIVENINVISKNSDSNKIKYTGINDSIDSFNDNDFEFRLDSAAAAADDTTSDLERNNINNFHSILKICLTIRDLAMVSPASLGLLIHSLCDGVALTSSVLAANKSLSVVVFIAIFVHKVPTAFSLTSVLLNENISRRLIKMQLIVFSFSLAVGSIGSFIVFSSWTATSDKDDDMNSVEYFTAALLLYSGGTFLYVGVHTMLEILGEGDNGRDNQEDIVPQRARSSGSEETVVVDGSGGINSVVAANSTIPTGRNNNRHHGHHHHAAEVQKLSLSEFGLSLLGMVLPVLIGLVKE</sequence>
<feature type="transmembrane region" description="Helical" evidence="7">
    <location>
        <begin position="180"/>
        <end position="198"/>
    </location>
</feature>
<proteinExistence type="predicted"/>
<evidence type="ECO:0008006" key="10">
    <source>
        <dbReference type="Google" id="ProtNLM"/>
    </source>
</evidence>
<reference evidence="9" key="1">
    <citation type="submission" date="2016-05" db="EMBL/GenBank/DDBJ databases">
        <title>Comparative genomics of biotechnologically important yeasts.</title>
        <authorList>
            <consortium name="DOE Joint Genome Institute"/>
            <person name="Riley R."/>
            <person name="Haridas S."/>
            <person name="Wolfe K.H."/>
            <person name="Lopes M.R."/>
            <person name="Hittinger C.T."/>
            <person name="Goker M."/>
            <person name="Salamov A."/>
            <person name="Wisecaver J."/>
            <person name="Long T.M."/>
            <person name="Aerts A.L."/>
            <person name="Barry K."/>
            <person name="Choi C."/>
            <person name="Clum A."/>
            <person name="Coughlan A.Y."/>
            <person name="Deshpande S."/>
            <person name="Douglass A.P."/>
            <person name="Hanson S.J."/>
            <person name="Klenk H.-P."/>
            <person name="Labutti K."/>
            <person name="Lapidus A."/>
            <person name="Lindquist E."/>
            <person name="Lipzen A."/>
            <person name="Meier-Kolthoff J.P."/>
            <person name="Ohm R.A."/>
            <person name="Otillar R.P."/>
            <person name="Pangilinan J."/>
            <person name="Peng Y."/>
            <person name="Rokas A."/>
            <person name="Rosa C.A."/>
            <person name="Scheuner C."/>
            <person name="Sibirny A.A."/>
            <person name="Slot J.C."/>
            <person name="Stielow J.B."/>
            <person name="Sun H."/>
            <person name="Kurtzman C.P."/>
            <person name="Blackwell M."/>
            <person name="Grigoriev I.V."/>
            <person name="Jeffries T.W."/>
        </authorList>
    </citation>
    <scope>NUCLEOTIDE SEQUENCE [LARGE SCALE GENOMIC DNA]</scope>
    <source>
        <strain evidence="9">NRRL Y-2460</strain>
    </source>
</reference>
<evidence type="ECO:0000256" key="5">
    <source>
        <dbReference type="ARBA" id="ARBA00023034"/>
    </source>
</evidence>
<evidence type="ECO:0000256" key="7">
    <source>
        <dbReference type="SAM" id="Phobius"/>
    </source>
</evidence>
<dbReference type="PANTHER" id="PTHR16133:SF0">
    <property type="entry name" value="ZINC_IRON REGULATED TRANSPORTER-RELATED PROTEIN 102B, ISOFORM E"/>
    <property type="match status" value="1"/>
</dbReference>
<dbReference type="PANTHER" id="PTHR16133">
    <property type="entry name" value="SOLUTE CARRIER FAMILY 39 ZINC TRANSPORTER , MEMBER 9-RELATED"/>
    <property type="match status" value="1"/>
</dbReference>
<dbReference type="GO" id="GO:0000139">
    <property type="term" value="C:Golgi membrane"/>
    <property type="evidence" value="ECO:0007669"/>
    <property type="project" value="UniProtKB-SubCell"/>
</dbReference>
<feature type="transmembrane region" description="Helical" evidence="7">
    <location>
        <begin position="144"/>
        <end position="168"/>
    </location>
</feature>
<organism evidence="8 9">
    <name type="scientific">Pachysolen tannophilus NRRL Y-2460</name>
    <dbReference type="NCBI Taxonomy" id="669874"/>
    <lineage>
        <taxon>Eukaryota</taxon>
        <taxon>Fungi</taxon>
        <taxon>Dikarya</taxon>
        <taxon>Ascomycota</taxon>
        <taxon>Saccharomycotina</taxon>
        <taxon>Pichiomycetes</taxon>
        <taxon>Pachysolenaceae</taxon>
        <taxon>Pachysolen</taxon>
    </lineage>
</organism>
<dbReference type="Pfam" id="PF02535">
    <property type="entry name" value="Zip"/>
    <property type="match status" value="1"/>
</dbReference>
<comment type="subcellular location">
    <subcellularLocation>
        <location evidence="1">Endomembrane system</location>
        <topology evidence="1">Multi-pass membrane protein</topology>
    </subcellularLocation>
    <subcellularLocation>
        <location evidence="2">Golgi apparatus membrane</location>
    </subcellularLocation>
</comment>
<dbReference type="GO" id="GO:0046873">
    <property type="term" value="F:metal ion transmembrane transporter activity"/>
    <property type="evidence" value="ECO:0007669"/>
    <property type="project" value="InterPro"/>
</dbReference>